<keyword evidence="3" id="KW-1185">Reference proteome</keyword>
<name>A0AAV1W4F8_LUPLU</name>
<organism evidence="2 3">
    <name type="scientific">Lupinus luteus</name>
    <name type="common">European yellow lupine</name>
    <dbReference type="NCBI Taxonomy" id="3873"/>
    <lineage>
        <taxon>Eukaryota</taxon>
        <taxon>Viridiplantae</taxon>
        <taxon>Streptophyta</taxon>
        <taxon>Embryophyta</taxon>
        <taxon>Tracheophyta</taxon>
        <taxon>Spermatophyta</taxon>
        <taxon>Magnoliopsida</taxon>
        <taxon>eudicotyledons</taxon>
        <taxon>Gunneridae</taxon>
        <taxon>Pentapetalae</taxon>
        <taxon>rosids</taxon>
        <taxon>fabids</taxon>
        <taxon>Fabales</taxon>
        <taxon>Fabaceae</taxon>
        <taxon>Papilionoideae</taxon>
        <taxon>50 kb inversion clade</taxon>
        <taxon>genistoids sensu lato</taxon>
        <taxon>core genistoids</taxon>
        <taxon>Genisteae</taxon>
        <taxon>Lupinus</taxon>
    </lineage>
</organism>
<comment type="caution">
    <text evidence="2">The sequence shown here is derived from an EMBL/GenBank/DDBJ whole genome shotgun (WGS) entry which is preliminary data.</text>
</comment>
<sequence>MEPVRSIDDQFSKLHPLFPVNTRIGIVGAGPSGLSAAYALARLGYNNVTVLEKHHTLGGMCESVEIEGKIYDLGGQVLAASSAPVIFHLAKETGSALEELDSHKLAVLDPSSGKYQDIKVADDYVSVMSLTLEIEEKVRNSGRIGVHSVADIASDLTPEYLKSRGLEPVPKSVAYGYTASGYGFVQDMPYAYLHEFTRTSMSGKIRRFKEGYTSLWLKIAESLPLKLHYNTEVLAIRRNSDSVTVNIKSLNEVETLEFDKIIISGSFPLKYGRTYRSLPSTCIECETEVLDASDLEKDLFSKVETNDYYTTVLKSKRLDHLPVGFYYFSEYMEDPSTIGYPVALQKFYADSNIFLLWSYGNGTDIMGPTVMELAIKTVEAMGGEVENFILQRRFKYFPHVGSRGISFVS</sequence>
<evidence type="ECO:0000259" key="1">
    <source>
        <dbReference type="Pfam" id="PF01593"/>
    </source>
</evidence>
<dbReference type="Proteomes" id="UP001497480">
    <property type="component" value="Unassembled WGS sequence"/>
</dbReference>
<dbReference type="AlphaFoldDB" id="A0AAV1W4F8"/>
<evidence type="ECO:0000313" key="2">
    <source>
        <dbReference type="EMBL" id="CAL0304185.1"/>
    </source>
</evidence>
<dbReference type="InterPro" id="IPR036188">
    <property type="entry name" value="FAD/NAD-bd_sf"/>
</dbReference>
<dbReference type="PRINTS" id="PR00419">
    <property type="entry name" value="ADXRDTASE"/>
</dbReference>
<reference evidence="2 3" key="1">
    <citation type="submission" date="2024-03" db="EMBL/GenBank/DDBJ databases">
        <authorList>
            <person name="Martinez-Hernandez J."/>
        </authorList>
    </citation>
    <scope>NUCLEOTIDE SEQUENCE [LARGE SCALE GENOMIC DNA]</scope>
</reference>
<dbReference type="InterPro" id="IPR002937">
    <property type="entry name" value="Amino_oxidase"/>
</dbReference>
<dbReference type="SUPFAM" id="SSF51905">
    <property type="entry name" value="FAD/NAD(P)-binding domain"/>
    <property type="match status" value="1"/>
</dbReference>
<dbReference type="Gene3D" id="1.10.405.20">
    <property type="match status" value="1"/>
</dbReference>
<dbReference type="PANTHER" id="PTHR42841">
    <property type="entry name" value="AMINE OXIDASE"/>
    <property type="match status" value="1"/>
</dbReference>
<evidence type="ECO:0000313" key="3">
    <source>
        <dbReference type="Proteomes" id="UP001497480"/>
    </source>
</evidence>
<feature type="domain" description="Amine oxidase" evidence="1">
    <location>
        <begin position="32"/>
        <end position="267"/>
    </location>
</feature>
<proteinExistence type="predicted"/>
<dbReference type="Pfam" id="PF01593">
    <property type="entry name" value="Amino_oxidase"/>
    <property type="match status" value="1"/>
</dbReference>
<dbReference type="GO" id="GO:0016491">
    <property type="term" value="F:oxidoreductase activity"/>
    <property type="evidence" value="ECO:0007669"/>
    <property type="project" value="InterPro"/>
</dbReference>
<dbReference type="EMBL" id="CAXHTB010000003">
    <property type="protein sequence ID" value="CAL0304185.1"/>
    <property type="molecule type" value="Genomic_DNA"/>
</dbReference>
<gene>
    <name evidence="2" type="ORF">LLUT_LOCUS5245</name>
</gene>
<dbReference type="Gene3D" id="3.30.70.1990">
    <property type="match status" value="1"/>
</dbReference>
<accession>A0AAV1W4F8</accession>
<dbReference type="Gene3D" id="3.50.50.60">
    <property type="entry name" value="FAD/NAD(P)-binding domain"/>
    <property type="match status" value="1"/>
</dbReference>
<protein>
    <recommendedName>
        <fullName evidence="1">Amine oxidase domain-containing protein</fullName>
    </recommendedName>
</protein>